<keyword evidence="2" id="KW-1185">Reference proteome</keyword>
<evidence type="ECO:0000313" key="2">
    <source>
        <dbReference type="Proteomes" id="UP000515121"/>
    </source>
</evidence>
<dbReference type="Proteomes" id="UP000515121">
    <property type="component" value="Unplaced"/>
</dbReference>
<reference evidence="3" key="1">
    <citation type="submission" date="2025-08" db="UniProtKB">
        <authorList>
            <consortium name="RefSeq"/>
        </authorList>
    </citation>
    <scope>IDENTIFICATION</scope>
    <source>
        <tissue evidence="3">Fruit stalk</tissue>
    </source>
</reference>
<evidence type="ECO:0000256" key="1">
    <source>
        <dbReference type="SAM" id="SignalP"/>
    </source>
</evidence>
<proteinExistence type="predicted"/>
<dbReference type="KEGG" id="dzi:111283556"/>
<dbReference type="GeneID" id="111283556"/>
<feature type="signal peptide" evidence="1">
    <location>
        <begin position="1"/>
        <end position="22"/>
    </location>
</feature>
<dbReference type="AlphaFoldDB" id="A0A6P5XJ10"/>
<accession>A0A6P5XJ10</accession>
<evidence type="ECO:0000313" key="3">
    <source>
        <dbReference type="RefSeq" id="XP_022727871.1"/>
    </source>
</evidence>
<feature type="chain" id="PRO_5027626058" evidence="1">
    <location>
        <begin position="23"/>
        <end position="239"/>
    </location>
</feature>
<keyword evidence="1" id="KW-0732">Signal</keyword>
<protein>
    <submittedName>
        <fullName evidence="3">Uncharacterized protein LOC111283556</fullName>
    </submittedName>
</protein>
<dbReference type="RefSeq" id="XP_022727871.1">
    <property type="nucleotide sequence ID" value="XM_022872136.1"/>
</dbReference>
<organism evidence="2 3">
    <name type="scientific">Durio zibethinus</name>
    <name type="common">Durian</name>
    <dbReference type="NCBI Taxonomy" id="66656"/>
    <lineage>
        <taxon>Eukaryota</taxon>
        <taxon>Viridiplantae</taxon>
        <taxon>Streptophyta</taxon>
        <taxon>Embryophyta</taxon>
        <taxon>Tracheophyta</taxon>
        <taxon>Spermatophyta</taxon>
        <taxon>Magnoliopsida</taxon>
        <taxon>eudicotyledons</taxon>
        <taxon>Gunneridae</taxon>
        <taxon>Pentapetalae</taxon>
        <taxon>rosids</taxon>
        <taxon>malvids</taxon>
        <taxon>Malvales</taxon>
        <taxon>Malvaceae</taxon>
        <taxon>Helicteroideae</taxon>
        <taxon>Durio</taxon>
    </lineage>
</organism>
<dbReference type="OrthoDB" id="415358at2759"/>
<sequence>MKARNSVILFVMGSLLVPPFSGDFLPAPTAKRSHNQNPSFELVARKRKNGGLLRNGKIRSASCSCTWHLLQSQFTELFSFLKVFVGCVKGWKVVSKWNPSNGGDFDYLEEWVGSFILEAILSRTSPVFYGDLRSHERVPLPFSTFDFVSGIGKMLAIPAALILLQKGIKKENRTQSKFRCFGNPDFQFIQEHNIPWDSLRRLFFMQVMHFSFLKEVVPKSISHCVVYCTFETRTGPGTS</sequence>
<name>A0A6P5XJ10_DURZI</name>
<gene>
    <name evidence="3" type="primary">LOC111283556</name>
</gene>